<organism evidence="1 2">
    <name type="scientific">Halomonas urmiana</name>
    <dbReference type="NCBI Taxonomy" id="490901"/>
    <lineage>
        <taxon>Bacteria</taxon>
        <taxon>Pseudomonadati</taxon>
        <taxon>Pseudomonadota</taxon>
        <taxon>Gammaproteobacteria</taxon>
        <taxon>Oceanospirillales</taxon>
        <taxon>Halomonadaceae</taxon>
        <taxon>Halomonas</taxon>
    </lineage>
</organism>
<protein>
    <submittedName>
        <fullName evidence="1">DUF3047 domain-containing protein</fullName>
    </submittedName>
</protein>
<accession>A0A5R8MIK7</accession>
<dbReference type="Proteomes" id="UP000306973">
    <property type="component" value="Unassembled WGS sequence"/>
</dbReference>
<dbReference type="EMBL" id="VBUI01000009">
    <property type="protein sequence ID" value="TLF51760.1"/>
    <property type="molecule type" value="Genomic_DNA"/>
</dbReference>
<gene>
    <name evidence="1" type="ORF">FEI13_07395</name>
</gene>
<keyword evidence="2" id="KW-1185">Reference proteome</keyword>
<evidence type="ECO:0000313" key="2">
    <source>
        <dbReference type="Proteomes" id="UP000306973"/>
    </source>
</evidence>
<name>A0A5R8MIK7_9GAMM</name>
<dbReference type="OrthoDB" id="9775969at2"/>
<comment type="caution">
    <text evidence="1">The sequence shown here is derived from an EMBL/GenBank/DDBJ whole genome shotgun (WGS) entry which is preliminary data.</text>
</comment>
<dbReference type="Pfam" id="PF11249">
    <property type="entry name" value="DUF3047"/>
    <property type="match status" value="1"/>
</dbReference>
<sequence>MAREHRPRTAPSIPGVTGVMTRFFLSARRLMLAALAAGPFLLGAGVVFPSTGQALAADDLHFSPNEIRDWSTRVFAGETEYRVVELDGTQALRARARRRASAKYLEREIDLGETPYLQWCWRVSGVHEGLDETRKSGDDYPARVYVARKTGLLPWQVESVNYVWASQQPAGSAWPNAFTSRARLLALQSGDARVGEWVAEVRDVGADYRRLFGSRATRIDGLALMSDGDNAGVDATAWFTHLAFSASPTPPSCP</sequence>
<proteinExistence type="predicted"/>
<dbReference type="InterPro" id="IPR021409">
    <property type="entry name" value="DUF3047"/>
</dbReference>
<reference evidence="1 2" key="1">
    <citation type="journal article" date="2007" name="Int. J. Syst. Evol. Microbiol.">
        <title>Halomonas saccharevitans sp. nov., Halomonas arcis sp. nov. and Halomonas subterranea sp. nov., halophilic bacteria isolated from hypersaline environments of China.</title>
        <authorList>
            <person name="Xu X.W."/>
            <person name="Wu Y.H."/>
            <person name="Zhou Z."/>
            <person name="Wang C.S."/>
            <person name="Zhou Y.G."/>
            <person name="Zhang H.B."/>
            <person name="Wang Y."/>
            <person name="Wu M."/>
        </authorList>
    </citation>
    <scope>NUCLEOTIDE SEQUENCE [LARGE SCALE GENOMIC DNA]</scope>
    <source>
        <strain evidence="1 2">TBZ3</strain>
    </source>
</reference>
<dbReference type="AlphaFoldDB" id="A0A5R8MIK7"/>
<evidence type="ECO:0000313" key="1">
    <source>
        <dbReference type="EMBL" id="TLF51760.1"/>
    </source>
</evidence>